<reference evidence="10" key="2">
    <citation type="journal article" date="2024" name="Plant">
        <title>Genomic evolution and insights into agronomic trait innovations of Sesamum species.</title>
        <authorList>
            <person name="Miao H."/>
            <person name="Wang L."/>
            <person name="Qu L."/>
            <person name="Liu H."/>
            <person name="Sun Y."/>
            <person name="Le M."/>
            <person name="Wang Q."/>
            <person name="Wei S."/>
            <person name="Zheng Y."/>
            <person name="Lin W."/>
            <person name="Duan Y."/>
            <person name="Cao H."/>
            <person name="Xiong S."/>
            <person name="Wang X."/>
            <person name="Wei L."/>
            <person name="Li C."/>
            <person name="Ma Q."/>
            <person name="Ju M."/>
            <person name="Zhao R."/>
            <person name="Li G."/>
            <person name="Mu C."/>
            <person name="Tian Q."/>
            <person name="Mei H."/>
            <person name="Zhang T."/>
            <person name="Gao T."/>
            <person name="Zhang H."/>
        </authorList>
    </citation>
    <scope>NUCLEOTIDE SEQUENCE</scope>
    <source>
        <strain evidence="10">G02</strain>
    </source>
</reference>
<dbReference type="PANTHER" id="PTHR31485">
    <property type="entry name" value="PEPTIDYL SERINE ALPHA-GALACTOSYLTRANSFERASE"/>
    <property type="match status" value="1"/>
</dbReference>
<feature type="signal peptide" evidence="8">
    <location>
        <begin position="1"/>
        <end position="27"/>
    </location>
</feature>
<keyword evidence="6" id="KW-0472">Membrane</keyword>
<proteinExistence type="predicted"/>
<dbReference type="GO" id="GO:0016020">
    <property type="term" value="C:membrane"/>
    <property type="evidence" value="ECO:0007669"/>
    <property type="project" value="UniProtKB-SubCell"/>
</dbReference>
<evidence type="ECO:0000256" key="4">
    <source>
        <dbReference type="ARBA" id="ARBA00022692"/>
    </source>
</evidence>
<dbReference type="GO" id="GO:0016757">
    <property type="term" value="F:glycosyltransferase activity"/>
    <property type="evidence" value="ECO:0007669"/>
    <property type="project" value="UniProtKB-KW"/>
</dbReference>
<evidence type="ECO:0000256" key="1">
    <source>
        <dbReference type="ARBA" id="ARBA00004167"/>
    </source>
</evidence>
<evidence type="ECO:0000256" key="2">
    <source>
        <dbReference type="ARBA" id="ARBA00022676"/>
    </source>
</evidence>
<dbReference type="InterPro" id="IPR056508">
    <property type="entry name" value="HPAT-like"/>
</dbReference>
<name>A0AAW2P7D0_SESRA</name>
<feature type="chain" id="PRO_5043598629" evidence="8">
    <location>
        <begin position="28"/>
        <end position="597"/>
    </location>
</feature>
<keyword evidence="2" id="KW-0328">Glycosyltransferase</keyword>
<evidence type="ECO:0000256" key="8">
    <source>
        <dbReference type="SAM" id="SignalP"/>
    </source>
</evidence>
<keyword evidence="3" id="KW-0808">Transferase</keyword>
<gene>
    <name evidence="10" type="ORF">Sradi_4257700</name>
</gene>
<evidence type="ECO:0000256" key="7">
    <source>
        <dbReference type="SAM" id="MobiDB-lite"/>
    </source>
</evidence>
<feature type="region of interest" description="Disordered" evidence="7">
    <location>
        <begin position="553"/>
        <end position="585"/>
    </location>
</feature>
<keyword evidence="5" id="KW-1133">Transmembrane helix</keyword>
<comment type="caution">
    <text evidence="10">The sequence shown here is derived from an EMBL/GenBank/DDBJ whole genome shotgun (WGS) entry which is preliminary data.</text>
</comment>
<feature type="domain" description="Hydroxyproline O-arabinosyltransferase-like" evidence="9">
    <location>
        <begin position="271"/>
        <end position="511"/>
    </location>
</feature>
<dbReference type="InterPro" id="IPR044845">
    <property type="entry name" value="HPAT/SRGT1-like"/>
</dbReference>
<dbReference type="EMBL" id="JACGWJ010000018">
    <property type="protein sequence ID" value="KAL0351085.1"/>
    <property type="molecule type" value="Genomic_DNA"/>
</dbReference>
<dbReference type="AlphaFoldDB" id="A0AAW2P7D0"/>
<protein>
    <submittedName>
        <fullName evidence="10">Peptidyl serine alpha-galactosyltransferase</fullName>
    </submittedName>
</protein>
<feature type="domain" description="Hydroxyproline O-arabinosyltransferase-like" evidence="9">
    <location>
        <begin position="44"/>
        <end position="176"/>
    </location>
</feature>
<keyword evidence="8" id="KW-0732">Signal</keyword>
<evidence type="ECO:0000259" key="9">
    <source>
        <dbReference type="Pfam" id="PF23452"/>
    </source>
</evidence>
<accession>A0AAW2P7D0</accession>
<reference evidence="10" key="1">
    <citation type="submission" date="2020-06" db="EMBL/GenBank/DDBJ databases">
        <authorList>
            <person name="Li T."/>
            <person name="Hu X."/>
            <person name="Zhang T."/>
            <person name="Song X."/>
            <person name="Zhang H."/>
            <person name="Dai N."/>
            <person name="Sheng W."/>
            <person name="Hou X."/>
            <person name="Wei L."/>
        </authorList>
    </citation>
    <scope>NUCLEOTIDE SEQUENCE</scope>
    <source>
        <strain evidence="10">G02</strain>
        <tissue evidence="10">Leaf</tissue>
    </source>
</reference>
<organism evidence="10">
    <name type="scientific">Sesamum radiatum</name>
    <name type="common">Black benniseed</name>
    <dbReference type="NCBI Taxonomy" id="300843"/>
    <lineage>
        <taxon>Eukaryota</taxon>
        <taxon>Viridiplantae</taxon>
        <taxon>Streptophyta</taxon>
        <taxon>Embryophyta</taxon>
        <taxon>Tracheophyta</taxon>
        <taxon>Spermatophyta</taxon>
        <taxon>Magnoliopsida</taxon>
        <taxon>eudicotyledons</taxon>
        <taxon>Gunneridae</taxon>
        <taxon>Pentapetalae</taxon>
        <taxon>asterids</taxon>
        <taxon>lamiids</taxon>
        <taxon>Lamiales</taxon>
        <taxon>Pedaliaceae</taxon>
        <taxon>Sesamum</taxon>
    </lineage>
</organism>
<evidence type="ECO:0000256" key="5">
    <source>
        <dbReference type="ARBA" id="ARBA00022989"/>
    </source>
</evidence>
<comment type="subcellular location">
    <subcellularLocation>
        <location evidence="1">Membrane</location>
        <topology evidence="1">Single-pass membrane protein</topology>
    </subcellularLocation>
</comment>
<evidence type="ECO:0000256" key="6">
    <source>
        <dbReference type="ARBA" id="ARBA00023136"/>
    </source>
</evidence>
<evidence type="ECO:0000313" key="10">
    <source>
        <dbReference type="EMBL" id="KAL0351085.1"/>
    </source>
</evidence>
<feature type="compositionally biased region" description="Polar residues" evidence="7">
    <location>
        <begin position="554"/>
        <end position="573"/>
    </location>
</feature>
<evidence type="ECO:0000256" key="3">
    <source>
        <dbReference type="ARBA" id="ARBA00022679"/>
    </source>
</evidence>
<keyword evidence="4" id="KW-0812">Transmembrane</keyword>
<sequence length="597" mass="67233">MATGKFLSLLVLVVVVVAGLSVSGGRAQKSGNEVVVGTAPYRIHTLFSVECQNYFDWQTVGLMHSFRKAQQPGPITRLLSCTEEEKKTYKGMDLAPTLEVPSMSRHPKTGDWYPAINKPAGVVHWLKHSKEAENVDWVVILDADMIIRGPIIPWELGAEKGRPVAAYYGYLVGCDNVLAKLHTKHPELCDKVGLRHKINDNLMIYPGYIPREGVEPILLHYGLPFSVGNWSFSKLEHHEDNIVYDCGRLFPEPPYPRETVGLVHSFHLSGQPGNITRLLSCTEEDLKQYKGHDLAPTHYVPSMSRHPLTGDWYPAINKPAAIVHWLNHVKTDAEYIVILDADMIMRGPITPWEFNAAKGRPVSTPYDYLIGCDNVLAKTHTSHPDACDKVGGVIIMHIMDLKRLALLWLHKTEEVRADMGHWSRNITGDIYEAGWISEMYGYSFGAAELNLRHVISNEILIYPGYVPVPGVKYRVFHYGLEFRVGNWSFDKAKWRHMDVVNKCWAKFPDPPDPSSLDHSNEDSLQRDLLSIECANSLNEALYSYHERKKCPGLNSLSAPTRKTPDTPSLSTLTKKSRDPPSLSTLTQSPEILFRCPL</sequence>
<dbReference type="Pfam" id="PF23452">
    <property type="entry name" value="HPAT"/>
    <property type="match status" value="2"/>
</dbReference>
<dbReference type="PANTHER" id="PTHR31485:SF7">
    <property type="entry name" value="PEPTIDYL SERINE ALPHA-GALACTOSYLTRANSFERASE"/>
    <property type="match status" value="1"/>
</dbReference>